<keyword evidence="8 10" id="KW-0472">Membrane</keyword>
<feature type="transmembrane region" description="Helical" evidence="10">
    <location>
        <begin position="128"/>
        <end position="148"/>
    </location>
</feature>
<dbReference type="PIRSF" id="PIRSF006603">
    <property type="entry name" value="DinF"/>
    <property type="match status" value="1"/>
</dbReference>
<feature type="transmembrane region" description="Helical" evidence="10">
    <location>
        <begin position="383"/>
        <end position="403"/>
    </location>
</feature>
<comment type="caution">
    <text evidence="11">The sequence shown here is derived from an EMBL/GenBank/DDBJ whole genome shotgun (WGS) entry which is preliminary data.</text>
</comment>
<reference evidence="11 12" key="1">
    <citation type="submission" date="2018-06" db="EMBL/GenBank/DDBJ databases">
        <title>Genomic Encyclopedia of Archaeal and Bacterial Type Strains, Phase II (KMG-II): from individual species to whole genera.</title>
        <authorList>
            <person name="Goeker M."/>
        </authorList>
    </citation>
    <scope>NUCLEOTIDE SEQUENCE [LARGE SCALE GENOMIC DNA]</scope>
    <source>
        <strain evidence="11 12">DSM 17205</strain>
    </source>
</reference>
<keyword evidence="7" id="KW-0406">Ion transport</keyword>
<evidence type="ECO:0000256" key="10">
    <source>
        <dbReference type="SAM" id="Phobius"/>
    </source>
</evidence>
<evidence type="ECO:0000256" key="9">
    <source>
        <dbReference type="ARBA" id="ARBA00031636"/>
    </source>
</evidence>
<evidence type="ECO:0000256" key="2">
    <source>
        <dbReference type="ARBA" id="ARBA00022448"/>
    </source>
</evidence>
<feature type="transmembrane region" description="Helical" evidence="10">
    <location>
        <begin position="194"/>
        <end position="216"/>
    </location>
</feature>
<dbReference type="EMBL" id="QKZR01000002">
    <property type="protein sequence ID" value="PZX40982.1"/>
    <property type="molecule type" value="Genomic_DNA"/>
</dbReference>
<evidence type="ECO:0000256" key="4">
    <source>
        <dbReference type="ARBA" id="ARBA00022475"/>
    </source>
</evidence>
<proteinExistence type="predicted"/>
<dbReference type="RefSeq" id="WP_015362956.1">
    <property type="nucleotide sequence ID" value="NZ_QKZR01000002.1"/>
</dbReference>
<feature type="transmembrane region" description="Helical" evidence="10">
    <location>
        <begin position="87"/>
        <end position="116"/>
    </location>
</feature>
<dbReference type="Proteomes" id="UP000248584">
    <property type="component" value="Unassembled WGS sequence"/>
</dbReference>
<evidence type="ECO:0000313" key="11">
    <source>
        <dbReference type="EMBL" id="PZX40982.1"/>
    </source>
</evidence>
<feature type="transmembrane region" description="Helical" evidence="10">
    <location>
        <begin position="317"/>
        <end position="336"/>
    </location>
</feature>
<dbReference type="InterPro" id="IPR050222">
    <property type="entry name" value="MATE_MdtK"/>
</dbReference>
<dbReference type="PANTHER" id="PTHR43298:SF2">
    <property type="entry name" value="FMN_FAD EXPORTER YEEO-RELATED"/>
    <property type="match status" value="1"/>
</dbReference>
<evidence type="ECO:0000256" key="1">
    <source>
        <dbReference type="ARBA" id="ARBA00004651"/>
    </source>
</evidence>
<evidence type="ECO:0000256" key="5">
    <source>
        <dbReference type="ARBA" id="ARBA00022692"/>
    </source>
</evidence>
<organism evidence="11 12">
    <name type="scientific">Nonlabens dokdonensis</name>
    <dbReference type="NCBI Taxonomy" id="328515"/>
    <lineage>
        <taxon>Bacteria</taxon>
        <taxon>Pseudomonadati</taxon>
        <taxon>Bacteroidota</taxon>
        <taxon>Flavobacteriia</taxon>
        <taxon>Flavobacteriales</taxon>
        <taxon>Flavobacteriaceae</taxon>
        <taxon>Nonlabens</taxon>
    </lineage>
</organism>
<evidence type="ECO:0000256" key="6">
    <source>
        <dbReference type="ARBA" id="ARBA00022989"/>
    </source>
</evidence>
<keyword evidence="5 10" id="KW-0812">Transmembrane</keyword>
<evidence type="ECO:0000313" key="12">
    <source>
        <dbReference type="Proteomes" id="UP000248584"/>
    </source>
</evidence>
<keyword evidence="4" id="KW-1003">Cell membrane</keyword>
<accession>A0ABX5PYJ5</accession>
<feature type="transmembrane region" description="Helical" evidence="10">
    <location>
        <begin position="160"/>
        <end position="182"/>
    </location>
</feature>
<evidence type="ECO:0000256" key="3">
    <source>
        <dbReference type="ARBA" id="ARBA00022449"/>
    </source>
</evidence>
<keyword evidence="6 10" id="KW-1133">Transmembrane helix</keyword>
<feature type="transmembrane region" description="Helical" evidence="10">
    <location>
        <begin position="356"/>
        <end position="376"/>
    </location>
</feature>
<keyword evidence="12" id="KW-1185">Reference proteome</keyword>
<gene>
    <name evidence="11" type="ORF">LX97_01755</name>
</gene>
<feature type="transmembrane region" description="Helical" evidence="10">
    <location>
        <begin position="275"/>
        <end position="296"/>
    </location>
</feature>
<feature type="transmembrane region" description="Helical" evidence="10">
    <location>
        <begin position="16"/>
        <end position="33"/>
    </location>
</feature>
<keyword evidence="3" id="KW-0050">Antiport</keyword>
<evidence type="ECO:0000256" key="7">
    <source>
        <dbReference type="ARBA" id="ARBA00023065"/>
    </source>
</evidence>
<feature type="transmembrane region" description="Helical" evidence="10">
    <location>
        <begin position="53"/>
        <end position="75"/>
    </location>
</feature>
<comment type="subcellular location">
    <subcellularLocation>
        <location evidence="1">Cell membrane</location>
        <topology evidence="1">Multi-pass membrane protein</topology>
    </subcellularLocation>
</comment>
<keyword evidence="2" id="KW-0813">Transport</keyword>
<dbReference type="InterPro" id="IPR002528">
    <property type="entry name" value="MATE_fam"/>
</dbReference>
<feature type="transmembrane region" description="Helical" evidence="10">
    <location>
        <begin position="237"/>
        <end position="263"/>
    </location>
</feature>
<dbReference type="CDD" id="cd13131">
    <property type="entry name" value="MATE_NorM_like"/>
    <property type="match status" value="1"/>
</dbReference>
<dbReference type="PANTHER" id="PTHR43298">
    <property type="entry name" value="MULTIDRUG RESISTANCE PROTEIN NORM-RELATED"/>
    <property type="match status" value="1"/>
</dbReference>
<dbReference type="Pfam" id="PF01554">
    <property type="entry name" value="MatE"/>
    <property type="match status" value="2"/>
</dbReference>
<sequence>MVFSNYLKEFPKNLKIAVPIMLGQVAHLLVAFADNVMVGKLGDAQLAAVSLGNTLIFIALSIGIGFSFSITPLVAEADAKGDTNKVISVFHSGFLMCFIMGLLLMVVTIFAAPILYFLDQPKEVVDLAIPYTYWVAFSLLPLMMFQALKQFVDGLSKTTYSMIASLLANVINIIVNYLFIYGEFGFPRLEVEGAAIGTFVSRVIMFLILFILLFYKTQFKVYFKRLKSYSSGVIKKIFQLGLPTSLQMLFEVSLFTIAIFLSGTIGVKSQAANQIALNLSALTFMVGVGLGVTATIRIGNQKGIGNITYLKTVATSLFLMTLLVELVFAFTFLIFHEHLPGLYISDLDVIKLASEILIIAALFQISDGFQVVLLGILRGLQDVWIPTIICFISYWLIGFPIMYVLGNYYSLGVKGIWIGLLSALTVSAILMFYRYRELVKK</sequence>
<evidence type="ECO:0000256" key="8">
    <source>
        <dbReference type="ARBA" id="ARBA00023136"/>
    </source>
</evidence>
<feature type="transmembrane region" description="Helical" evidence="10">
    <location>
        <begin position="415"/>
        <end position="433"/>
    </location>
</feature>
<protein>
    <recommendedName>
        <fullName evidence="9">Multidrug-efflux transporter</fullName>
    </recommendedName>
</protein>
<name>A0ABX5PYJ5_9FLAO</name>
<dbReference type="InterPro" id="IPR048279">
    <property type="entry name" value="MdtK-like"/>
</dbReference>
<dbReference type="NCBIfam" id="TIGR00797">
    <property type="entry name" value="matE"/>
    <property type="match status" value="1"/>
</dbReference>